<name>A0A314YL74_PRUYE</name>
<protein>
    <submittedName>
        <fullName evidence="1">Uncharacterized protein</fullName>
    </submittedName>
</protein>
<dbReference type="Proteomes" id="UP000250321">
    <property type="component" value="Unassembled WGS sequence"/>
</dbReference>
<evidence type="ECO:0000313" key="1">
    <source>
        <dbReference type="EMBL" id="PQQ08552.1"/>
    </source>
</evidence>
<sequence length="152" mass="16234">MPLTRESSVEAELAVVESPAIITSNPPSLASVDVPMLQMPLTQGSTVVTELMVVGTSTVPSAIEEPASFEDLVELYASLHEEGGRLALTAPLDDDSKATIGEFRLCLDTAMALGLLDLAQLDELQVRLAEGEEMINRYAEAGIRMTEGCLLE</sequence>
<evidence type="ECO:0000313" key="2">
    <source>
        <dbReference type="Proteomes" id="UP000250321"/>
    </source>
</evidence>
<accession>A0A314YL74</accession>
<comment type="caution">
    <text evidence="1">The sequence shown here is derived from an EMBL/GenBank/DDBJ whole genome shotgun (WGS) entry which is preliminary data.</text>
</comment>
<proteinExistence type="predicted"/>
<reference evidence="1 2" key="1">
    <citation type="submission" date="2018-02" db="EMBL/GenBank/DDBJ databases">
        <title>Draft genome of wild Prunus yedoensis var. nudiflora.</title>
        <authorList>
            <person name="Baek S."/>
            <person name="Kim J.-H."/>
            <person name="Choi K."/>
            <person name="Kim G.-B."/>
            <person name="Cho A."/>
            <person name="Jang H."/>
            <person name="Shin C.-H."/>
            <person name="Yu H.-J."/>
            <person name="Mun J.-H."/>
        </authorList>
    </citation>
    <scope>NUCLEOTIDE SEQUENCE [LARGE SCALE GENOMIC DNA]</scope>
    <source>
        <strain evidence="2">cv. Jeju island</strain>
        <tissue evidence="1">Leaf</tissue>
    </source>
</reference>
<gene>
    <name evidence="1" type="ORF">Pyn_10757</name>
</gene>
<dbReference type="EMBL" id="PJQY01000710">
    <property type="protein sequence ID" value="PQQ08552.1"/>
    <property type="molecule type" value="Genomic_DNA"/>
</dbReference>
<organism evidence="1 2">
    <name type="scientific">Prunus yedoensis var. nudiflora</name>
    <dbReference type="NCBI Taxonomy" id="2094558"/>
    <lineage>
        <taxon>Eukaryota</taxon>
        <taxon>Viridiplantae</taxon>
        <taxon>Streptophyta</taxon>
        <taxon>Embryophyta</taxon>
        <taxon>Tracheophyta</taxon>
        <taxon>Spermatophyta</taxon>
        <taxon>Magnoliopsida</taxon>
        <taxon>eudicotyledons</taxon>
        <taxon>Gunneridae</taxon>
        <taxon>Pentapetalae</taxon>
        <taxon>rosids</taxon>
        <taxon>fabids</taxon>
        <taxon>Rosales</taxon>
        <taxon>Rosaceae</taxon>
        <taxon>Amygdaloideae</taxon>
        <taxon>Amygdaleae</taxon>
        <taxon>Prunus</taxon>
    </lineage>
</organism>
<dbReference type="AlphaFoldDB" id="A0A314YL74"/>
<keyword evidence="2" id="KW-1185">Reference proteome</keyword>